<evidence type="ECO:0000313" key="5">
    <source>
        <dbReference type="Proteomes" id="UP000641025"/>
    </source>
</evidence>
<dbReference type="PANTHER" id="PTHR43656">
    <property type="entry name" value="BINDING OXIDOREDUCTASE, PUTATIVE (AFU_ORTHOLOGUE AFUA_2G08260)-RELATED"/>
    <property type="match status" value="1"/>
</dbReference>
<sequence>MSASEHGRAANQELFQEVKIGGVPIPNRFVYSATWDGFADDDGFCTPKNVGMLVGRAHGGVGLLITGMASVTLDGRAVAWQLSASDDGFMPGLSNMAQAVHDAHGKVFLQLAHAGCYARTVLTGAVPSGPSENVSDLFPRCREMTLTEIDRIIAAFSQAAARGKRAGFDGVQLHAAHGYLLSQFLSPFFNQRTDQYGGSLENRARLLLEVVQAVRKEVGKDYPVLVKINSEDFVENGLTADESLKVCAMLEKAGVDAIEMSGGTPPGKYRSFRTGVAKSLESESYYRKAAARYKQRIGIPLLLVGGIRSLEAAGSIMRDGIADFISLCRPLVCEQDLIGRWKAGYTKPSLCISCNGCIRPAREGNGLQCVL</sequence>
<gene>
    <name evidence="4" type="ORF">JFN90_01520</name>
</gene>
<organism evidence="4 5">
    <name type="scientific">Geomonas propionica</name>
    <dbReference type="NCBI Taxonomy" id="2798582"/>
    <lineage>
        <taxon>Bacteria</taxon>
        <taxon>Pseudomonadati</taxon>
        <taxon>Thermodesulfobacteriota</taxon>
        <taxon>Desulfuromonadia</taxon>
        <taxon>Geobacterales</taxon>
        <taxon>Geobacteraceae</taxon>
        <taxon>Geomonas</taxon>
    </lineage>
</organism>
<reference evidence="4 5" key="1">
    <citation type="submission" date="2020-12" db="EMBL/GenBank/DDBJ databases">
        <title>Geomonas sp. Red259, isolated from paddy soil.</title>
        <authorList>
            <person name="Xu Z."/>
            <person name="Zhang Z."/>
            <person name="Masuda Y."/>
            <person name="Itoh H."/>
            <person name="Senoo K."/>
        </authorList>
    </citation>
    <scope>NUCLEOTIDE SEQUENCE [LARGE SCALE GENOMIC DNA]</scope>
    <source>
        <strain evidence="4 5">Red259</strain>
    </source>
</reference>
<name>A0ABS0YLG0_9BACT</name>
<accession>A0ABS0YLG0</accession>
<dbReference type="InterPro" id="IPR013785">
    <property type="entry name" value="Aldolase_TIM"/>
</dbReference>
<comment type="caution">
    <text evidence="4">The sequence shown here is derived from an EMBL/GenBank/DDBJ whole genome shotgun (WGS) entry which is preliminary data.</text>
</comment>
<dbReference type="CDD" id="cd02803">
    <property type="entry name" value="OYE_like_FMN_family"/>
    <property type="match status" value="1"/>
</dbReference>
<dbReference type="EMBL" id="JAEMHK010000001">
    <property type="protein sequence ID" value="MBJ6798809.1"/>
    <property type="molecule type" value="Genomic_DNA"/>
</dbReference>
<proteinExistence type="predicted"/>
<dbReference type="Proteomes" id="UP000641025">
    <property type="component" value="Unassembled WGS sequence"/>
</dbReference>
<dbReference type="InterPro" id="IPR001155">
    <property type="entry name" value="OxRdtase_FMN_N"/>
</dbReference>
<keyword evidence="2" id="KW-0560">Oxidoreductase</keyword>
<dbReference type="InterPro" id="IPR051799">
    <property type="entry name" value="NADH_flavin_oxidoreductase"/>
</dbReference>
<dbReference type="RefSeq" id="WP_199393336.1">
    <property type="nucleotide sequence ID" value="NZ_JAEMHK010000001.1"/>
</dbReference>
<feature type="domain" description="NADH:flavin oxidoreductase/NADH oxidase N-terminal" evidence="3">
    <location>
        <begin position="13"/>
        <end position="344"/>
    </location>
</feature>
<evidence type="ECO:0000256" key="2">
    <source>
        <dbReference type="ARBA" id="ARBA00023002"/>
    </source>
</evidence>
<dbReference type="Pfam" id="PF00724">
    <property type="entry name" value="Oxidored_FMN"/>
    <property type="match status" value="1"/>
</dbReference>
<evidence type="ECO:0000313" key="4">
    <source>
        <dbReference type="EMBL" id="MBJ6798809.1"/>
    </source>
</evidence>
<dbReference type="SUPFAM" id="SSF51395">
    <property type="entry name" value="FMN-linked oxidoreductases"/>
    <property type="match status" value="1"/>
</dbReference>
<evidence type="ECO:0000256" key="1">
    <source>
        <dbReference type="ARBA" id="ARBA00022630"/>
    </source>
</evidence>
<dbReference type="Gene3D" id="3.20.20.70">
    <property type="entry name" value="Aldolase class I"/>
    <property type="match status" value="1"/>
</dbReference>
<dbReference type="PANTHER" id="PTHR43656:SF2">
    <property type="entry name" value="BINDING OXIDOREDUCTASE, PUTATIVE (AFU_ORTHOLOGUE AFUA_2G08260)-RELATED"/>
    <property type="match status" value="1"/>
</dbReference>
<keyword evidence="1" id="KW-0285">Flavoprotein</keyword>
<evidence type="ECO:0000259" key="3">
    <source>
        <dbReference type="Pfam" id="PF00724"/>
    </source>
</evidence>
<protein>
    <submittedName>
        <fullName evidence="4">NADH:flavin oxidoreductase</fullName>
    </submittedName>
</protein>
<keyword evidence="5" id="KW-1185">Reference proteome</keyword>